<name>A0AAV4BAS9_9GAST</name>
<proteinExistence type="predicted"/>
<reference evidence="1 2" key="1">
    <citation type="journal article" date="2021" name="Elife">
        <title>Chloroplast acquisition without the gene transfer in kleptoplastic sea slugs, Plakobranchus ocellatus.</title>
        <authorList>
            <person name="Maeda T."/>
            <person name="Takahashi S."/>
            <person name="Yoshida T."/>
            <person name="Shimamura S."/>
            <person name="Takaki Y."/>
            <person name="Nagai Y."/>
            <person name="Toyoda A."/>
            <person name="Suzuki Y."/>
            <person name="Arimoto A."/>
            <person name="Ishii H."/>
            <person name="Satoh N."/>
            <person name="Nishiyama T."/>
            <person name="Hasebe M."/>
            <person name="Maruyama T."/>
            <person name="Minagawa J."/>
            <person name="Obokata J."/>
            <person name="Shigenobu S."/>
        </authorList>
    </citation>
    <scope>NUCLEOTIDE SEQUENCE [LARGE SCALE GENOMIC DNA]</scope>
</reference>
<sequence length="101" mass="11364">MNGRKCSVGGCKTSYKSSGQAVATDKIRVFSFPKGFFQQDNIEQHFASFRMAAGCNYFVTAVEIDQTHAVDRPKQMFEFDVDALQYGQEAAVYSSDLWQQT</sequence>
<comment type="caution">
    <text evidence="1">The sequence shown here is derived from an EMBL/GenBank/DDBJ whole genome shotgun (WGS) entry which is preliminary data.</text>
</comment>
<gene>
    <name evidence="1" type="ORF">PoB_004304200</name>
</gene>
<evidence type="ECO:0000313" key="2">
    <source>
        <dbReference type="Proteomes" id="UP000735302"/>
    </source>
</evidence>
<dbReference type="AlphaFoldDB" id="A0AAV4BAS9"/>
<keyword evidence="2" id="KW-1185">Reference proteome</keyword>
<dbReference type="EMBL" id="BLXT01004673">
    <property type="protein sequence ID" value="GFO16537.1"/>
    <property type="molecule type" value="Genomic_DNA"/>
</dbReference>
<protein>
    <submittedName>
        <fullName evidence="1">Uncharacterized protein</fullName>
    </submittedName>
</protein>
<dbReference type="Proteomes" id="UP000735302">
    <property type="component" value="Unassembled WGS sequence"/>
</dbReference>
<evidence type="ECO:0000313" key="1">
    <source>
        <dbReference type="EMBL" id="GFO16537.1"/>
    </source>
</evidence>
<organism evidence="1 2">
    <name type="scientific">Plakobranchus ocellatus</name>
    <dbReference type="NCBI Taxonomy" id="259542"/>
    <lineage>
        <taxon>Eukaryota</taxon>
        <taxon>Metazoa</taxon>
        <taxon>Spiralia</taxon>
        <taxon>Lophotrochozoa</taxon>
        <taxon>Mollusca</taxon>
        <taxon>Gastropoda</taxon>
        <taxon>Heterobranchia</taxon>
        <taxon>Euthyneura</taxon>
        <taxon>Panpulmonata</taxon>
        <taxon>Sacoglossa</taxon>
        <taxon>Placobranchoidea</taxon>
        <taxon>Plakobranchidae</taxon>
        <taxon>Plakobranchus</taxon>
    </lineage>
</organism>
<accession>A0AAV4BAS9</accession>